<accession>A0A318S088</accession>
<dbReference type="OrthoDB" id="69722at2"/>
<dbReference type="Proteomes" id="UP000248326">
    <property type="component" value="Unassembled WGS sequence"/>
</dbReference>
<dbReference type="EMBL" id="QJSX01000030">
    <property type="protein sequence ID" value="PYE48368.1"/>
    <property type="molecule type" value="Genomic_DNA"/>
</dbReference>
<proteinExistence type="predicted"/>
<evidence type="ECO:0000313" key="2">
    <source>
        <dbReference type="Proteomes" id="UP000248326"/>
    </source>
</evidence>
<gene>
    <name evidence="1" type="ORF">DES52_13011</name>
</gene>
<protein>
    <submittedName>
        <fullName evidence="1">Uncharacterized protein</fullName>
    </submittedName>
</protein>
<reference evidence="1 2" key="1">
    <citation type="submission" date="2018-06" db="EMBL/GenBank/DDBJ databases">
        <title>Genomic Encyclopedia of Type Strains, Phase IV (KMG-IV): sequencing the most valuable type-strain genomes for metagenomic binning, comparative biology and taxonomic classification.</title>
        <authorList>
            <person name="Goeker M."/>
        </authorList>
    </citation>
    <scope>NUCLEOTIDE SEQUENCE [LARGE SCALE GENOMIC DNA]</scope>
    <source>
        <strain evidence="1 2">DSM 18048</strain>
    </source>
</reference>
<keyword evidence="2" id="KW-1185">Reference proteome</keyword>
<name>A0A318S088_9DEIO</name>
<organism evidence="1 2">
    <name type="scientific">Deinococcus yavapaiensis KR-236</name>
    <dbReference type="NCBI Taxonomy" id="694435"/>
    <lineage>
        <taxon>Bacteria</taxon>
        <taxon>Thermotogati</taxon>
        <taxon>Deinococcota</taxon>
        <taxon>Deinococci</taxon>
        <taxon>Deinococcales</taxon>
        <taxon>Deinococcaceae</taxon>
        <taxon>Deinococcus</taxon>
    </lineage>
</organism>
<comment type="caution">
    <text evidence="1">The sequence shown here is derived from an EMBL/GenBank/DDBJ whole genome shotgun (WGS) entry which is preliminary data.</text>
</comment>
<dbReference type="RefSeq" id="WP_110888937.1">
    <property type="nucleotide sequence ID" value="NZ_QJSX01000030.1"/>
</dbReference>
<evidence type="ECO:0000313" key="1">
    <source>
        <dbReference type="EMBL" id="PYE48368.1"/>
    </source>
</evidence>
<dbReference type="AlphaFoldDB" id="A0A318S088"/>
<sequence length="345" mass="38494">MNSENAKQTLERVDGRTLNARTHGALSDSVPDFEWEAYEEHLAGITTSLTPVGYLEERLVARIALNLWRLARLERWEAWQLEASAEDAEVRARYGGHTIFDEFDEQRTLRELYEKAPALMAPVPTLSAGEVRGHLAALEHKTPAHVLAPDMLEDVRANAAEFLREGELLLALSRGQLPEGMSDEDRSNVGFFFQRYFDECGLKPKKYLTAAMGAVPSSDDFAALEDYELVWSHEMLEHALSFALSLKVPTAETLVMVAATKGSATRRKGETILALAARGEQLVTRGVQAVSIPSEAALEKLQRYETHLERQLYKAMHELEALQERRAGRASPLARLEVHCSPSEG</sequence>